<dbReference type="eggNOG" id="ENOG502QRFZ">
    <property type="taxonomic scope" value="Eukaryota"/>
</dbReference>
<evidence type="ECO:0008006" key="3">
    <source>
        <dbReference type="Google" id="ProtNLM"/>
    </source>
</evidence>
<sequence>MFPQLCRVARVVELNQEDRMEVGSSSNWMEWESMVKDHRVYAFLAQCCTSFVSKNCIQEAICASSTDNYPEESIINTLEAGDVVERRASYWSSKGHKDRRVPETLVYKLVSDLCVITELSIQPFQAFFQPGLPIYSATAVRFRMGHPKSPDFKSDLMDESCHDDEFNWTYTSQEFQMAQEKRLQKFKLPEPVLCIGGYLQIELLGRVQRQEMDGLYYICVSHVQVMGHSLAPALGVEGLDSSGNFVLKHDLQADNSQPGLPENKPCSSSTVHLERRVRTLEQILEMLRGNQIEYVFADEDEDESDEEFVF</sequence>
<reference evidence="2" key="1">
    <citation type="submission" date="2013-01" db="EMBL/GenBank/DDBJ databases">
        <title>Draft Genome Sequence of a Mulberry Tree, Morus notabilis C.K. Schneid.</title>
        <authorList>
            <person name="He N."/>
            <person name="Zhao S."/>
        </authorList>
    </citation>
    <scope>NUCLEOTIDE SEQUENCE</scope>
</reference>
<accession>W9QNI6</accession>
<keyword evidence="2" id="KW-1185">Reference proteome</keyword>
<name>W9QNI6_9ROSA</name>
<evidence type="ECO:0000313" key="1">
    <source>
        <dbReference type="EMBL" id="EXB44729.1"/>
    </source>
</evidence>
<gene>
    <name evidence="1" type="ORF">L484_007525</name>
</gene>
<organism evidence="1 2">
    <name type="scientific">Morus notabilis</name>
    <dbReference type="NCBI Taxonomy" id="981085"/>
    <lineage>
        <taxon>Eukaryota</taxon>
        <taxon>Viridiplantae</taxon>
        <taxon>Streptophyta</taxon>
        <taxon>Embryophyta</taxon>
        <taxon>Tracheophyta</taxon>
        <taxon>Spermatophyta</taxon>
        <taxon>Magnoliopsida</taxon>
        <taxon>eudicotyledons</taxon>
        <taxon>Gunneridae</taxon>
        <taxon>Pentapetalae</taxon>
        <taxon>rosids</taxon>
        <taxon>fabids</taxon>
        <taxon>Rosales</taxon>
        <taxon>Moraceae</taxon>
        <taxon>Moreae</taxon>
        <taxon>Morus</taxon>
    </lineage>
</organism>
<dbReference type="Proteomes" id="UP000030645">
    <property type="component" value="Unassembled WGS sequence"/>
</dbReference>
<dbReference type="EMBL" id="KE343879">
    <property type="protein sequence ID" value="EXB44729.1"/>
    <property type="molecule type" value="Genomic_DNA"/>
</dbReference>
<dbReference type="PANTHER" id="PTHR39741:SF14">
    <property type="entry name" value="F-BOX DOMAIN-CONTAINING PROTEIN"/>
    <property type="match status" value="1"/>
</dbReference>
<dbReference type="PANTHER" id="PTHR39741">
    <property type="entry name" value="F-BOX DOMAIN CONTAINING PROTEIN, EXPRESSED"/>
    <property type="match status" value="1"/>
</dbReference>
<evidence type="ECO:0000313" key="2">
    <source>
        <dbReference type="Proteomes" id="UP000030645"/>
    </source>
</evidence>
<dbReference type="OrthoDB" id="63379at2759"/>
<dbReference type="AlphaFoldDB" id="W9QNI6"/>
<protein>
    <recommendedName>
        <fullName evidence="3">F-box protein</fullName>
    </recommendedName>
</protein>
<dbReference type="InterPro" id="IPR055336">
    <property type="entry name" value="At4g00755-like"/>
</dbReference>
<proteinExistence type="predicted"/>
<dbReference type="KEGG" id="mnt:21390923"/>